<feature type="compositionally biased region" description="Acidic residues" evidence="1">
    <location>
        <begin position="163"/>
        <end position="172"/>
    </location>
</feature>
<dbReference type="AlphaFoldDB" id="A0A9X2JVS1"/>
<dbReference type="EMBL" id="JAMTCS010000010">
    <property type="protein sequence ID" value="MCP2265875.1"/>
    <property type="molecule type" value="Genomic_DNA"/>
</dbReference>
<keyword evidence="6" id="KW-1185">Reference proteome</keyword>
<dbReference type="Proteomes" id="UP001139493">
    <property type="component" value="Unassembled WGS sequence"/>
</dbReference>
<reference evidence="5" key="1">
    <citation type="submission" date="2022-06" db="EMBL/GenBank/DDBJ databases">
        <title>Genomic Encyclopedia of Archaeal and Bacterial Type Strains, Phase II (KMG-II): from individual species to whole genera.</title>
        <authorList>
            <person name="Goeker M."/>
        </authorList>
    </citation>
    <scope>NUCLEOTIDE SEQUENCE</scope>
    <source>
        <strain evidence="5">DSM 26652</strain>
    </source>
</reference>
<dbReference type="Gene3D" id="2.60.120.260">
    <property type="entry name" value="Galactose-binding domain-like"/>
    <property type="match status" value="1"/>
</dbReference>
<feature type="region of interest" description="Disordered" evidence="1">
    <location>
        <begin position="290"/>
        <end position="310"/>
    </location>
</feature>
<evidence type="ECO:0000313" key="6">
    <source>
        <dbReference type="Proteomes" id="UP001139493"/>
    </source>
</evidence>
<feature type="signal peptide" evidence="3">
    <location>
        <begin position="1"/>
        <end position="20"/>
    </location>
</feature>
<keyword evidence="2" id="KW-0812">Transmembrane</keyword>
<evidence type="ECO:0000256" key="2">
    <source>
        <dbReference type="SAM" id="Phobius"/>
    </source>
</evidence>
<name>A0A9X2JVS1_9MICO</name>
<comment type="caution">
    <text evidence="5">The sequence shown here is derived from an EMBL/GenBank/DDBJ whole genome shotgun (WGS) entry which is preliminary data.</text>
</comment>
<keyword evidence="3" id="KW-0732">Signal</keyword>
<evidence type="ECO:0000313" key="5">
    <source>
        <dbReference type="EMBL" id="MCP2265875.1"/>
    </source>
</evidence>
<keyword evidence="2" id="KW-0472">Membrane</keyword>
<dbReference type="Pfam" id="PF00754">
    <property type="entry name" value="F5_F8_type_C"/>
    <property type="match status" value="1"/>
</dbReference>
<proteinExistence type="predicted"/>
<sequence length="610" mass="65227">MRARAVPVLLTVMGTAAGLAAGPEAPAAAQDDPVLLSQGRPAVASALERPEHAARFAVDGDGQTRWSSAFSDPQWIWVDLQQRAEVRRVEIDWEVAHSTAYSVEISDDAESWRVLWSTGAGDGGADSIPVDGTGRYVRVYSTARNGTAGNSIWELRVLGVPEPEPEPQEQEPEPSTRPPSAAPTRQPEPTRSAPAVPAPTPSRPVPERTGPPGSVVYYVVGKGADGKPEKLNDIAGRFLGDRNRWPEIAELTEGHRQPDGRYMTDPRTLRTGWVLKLPKDAAGKGLRFGPLPGFEPPRPSPSASPSPSATPTVAAVAVERAAVRLPGAPVWFAVGGALAVAALAWLGTWLLRRRRTRQEPFDDSLLRTDTSAAWTVDRSLRVLMAACERDGLDVPGVTGVFIEGGSLRLRLTDPAAPAPEPWAVSDDGQSWAAALASLQSGTASEGSTARFARLVNLGMSETGRVLVDFAAARGVISLDGPTRARHEVLRRWLGELTGNPWSDDPRVVMVGNGLPQPEQAEHLAGLEQVAPELEVGRGGVLVLSHAPTAAQQDLLATRFAAPEFSWVVIVLGAAPSARWRFTAGDDGWLRSGFLPEVRYDEQTAVRRGGE</sequence>
<accession>A0A9X2JVS1</accession>
<dbReference type="InterPro" id="IPR000421">
    <property type="entry name" value="FA58C"/>
</dbReference>
<dbReference type="PROSITE" id="PS50022">
    <property type="entry name" value="FA58C_3"/>
    <property type="match status" value="1"/>
</dbReference>
<organism evidence="5 6">
    <name type="scientific">Promicromonospora thailandica</name>
    <dbReference type="NCBI Taxonomy" id="765201"/>
    <lineage>
        <taxon>Bacteria</taxon>
        <taxon>Bacillati</taxon>
        <taxon>Actinomycetota</taxon>
        <taxon>Actinomycetes</taxon>
        <taxon>Micrococcales</taxon>
        <taxon>Promicromonosporaceae</taxon>
        <taxon>Promicromonospora</taxon>
    </lineage>
</organism>
<keyword evidence="2" id="KW-1133">Transmembrane helix</keyword>
<feature type="transmembrane region" description="Helical" evidence="2">
    <location>
        <begin position="330"/>
        <end position="351"/>
    </location>
</feature>
<evidence type="ECO:0000259" key="4">
    <source>
        <dbReference type="PROSITE" id="PS50022"/>
    </source>
</evidence>
<gene>
    <name evidence="5" type="ORF">APR03_003240</name>
</gene>
<evidence type="ECO:0000256" key="3">
    <source>
        <dbReference type="SAM" id="SignalP"/>
    </source>
</evidence>
<dbReference type="RefSeq" id="WP_253837295.1">
    <property type="nucleotide sequence ID" value="NZ_JAMTCS010000010.1"/>
</dbReference>
<feature type="region of interest" description="Disordered" evidence="1">
    <location>
        <begin position="162"/>
        <end position="212"/>
    </location>
</feature>
<feature type="domain" description="F5/8 type C" evidence="4">
    <location>
        <begin position="12"/>
        <end position="160"/>
    </location>
</feature>
<evidence type="ECO:0000256" key="1">
    <source>
        <dbReference type="SAM" id="MobiDB-lite"/>
    </source>
</evidence>
<dbReference type="InterPro" id="IPR008979">
    <property type="entry name" value="Galactose-bd-like_sf"/>
</dbReference>
<dbReference type="SUPFAM" id="SSF49785">
    <property type="entry name" value="Galactose-binding domain-like"/>
    <property type="match status" value="1"/>
</dbReference>
<feature type="chain" id="PRO_5040852279" evidence="3">
    <location>
        <begin position="21"/>
        <end position="610"/>
    </location>
</feature>
<feature type="compositionally biased region" description="Pro residues" evidence="1">
    <location>
        <begin position="293"/>
        <end position="304"/>
    </location>
</feature>
<protein>
    <submittedName>
        <fullName evidence="5">F5/8 type C domain-containing protein</fullName>
    </submittedName>
</protein>